<dbReference type="SUPFAM" id="SSF53850">
    <property type="entry name" value="Periplasmic binding protein-like II"/>
    <property type="match status" value="1"/>
</dbReference>
<dbReference type="FunFam" id="3.10.105.10:FF:000001">
    <property type="entry name" value="Oligopeptide ABC transporter, oligopeptide-binding protein"/>
    <property type="match status" value="1"/>
</dbReference>
<evidence type="ECO:0000256" key="1">
    <source>
        <dbReference type="ARBA" id="ARBA00004196"/>
    </source>
</evidence>
<comment type="caution">
    <text evidence="7">The sequence shown here is derived from an EMBL/GenBank/DDBJ whole genome shotgun (WGS) entry which is preliminary data.</text>
</comment>
<evidence type="ECO:0000256" key="4">
    <source>
        <dbReference type="ARBA" id="ARBA00022729"/>
    </source>
</evidence>
<name>A0A7C3EDZ5_9SPIR</name>
<feature type="domain" description="Solute-binding protein family 5" evidence="6">
    <location>
        <begin position="76"/>
        <end position="449"/>
    </location>
</feature>
<dbReference type="PANTHER" id="PTHR30290">
    <property type="entry name" value="PERIPLASMIC BINDING COMPONENT OF ABC TRANSPORTER"/>
    <property type="match status" value="1"/>
</dbReference>
<dbReference type="InterPro" id="IPR030678">
    <property type="entry name" value="Peptide/Ni-bd"/>
</dbReference>
<sequence>MKKSVLLAALVVGFASLFVLSCAQKELTADKAEFIVNNAAEPQTLDPSLIQGVPEHRLYMALFEGLTINDPKTSKAVPGIAESWTTSPDGKTVTFKLRKSTWSDGTPVTAKDFVYGWLRTLKPETAAEYAYMIGMVVKGADDYNQGKTTDPSTVGVKAIDDYTLQVELVGPAAYFVDMTSHYAFAPLPQHIIEKYGDQWVKPGNFVGNGPYTLKEWKPQEYIFVVKNPKYWDAKNVKLNSIKILAVTDEKTSYNMFLKGEIDWDTAVPTDIIDEVKLRPDYQANPQLATYYYCFNNQRKPYDNPLVRKALAAAIDKKALVEKVTKAGQIPTDAFTPPMPGFTPQPGIGYDPVKAKELLAQAGYPDGKGFPVLTIKYNTSEGHKKIAEFVQEQWKNNLGITVQLKNEEWKTFLDTRSNSHDFDIARHGWVADYMDPSNFLELFITGGGNNDGLYSNPKFDELVKKAATMPDSPERNQVLMEAEKIFAEDQGMLPLYWYVDLDMIDLTKWNGWYGNPLGVHHWKFISKKK</sequence>
<gene>
    <name evidence="7" type="ORF">ENS59_11810</name>
</gene>
<dbReference type="GO" id="GO:1904680">
    <property type="term" value="F:peptide transmembrane transporter activity"/>
    <property type="evidence" value="ECO:0007669"/>
    <property type="project" value="TreeGrafter"/>
</dbReference>
<comment type="subcellular location">
    <subcellularLocation>
        <location evidence="1">Cell envelope</location>
    </subcellularLocation>
</comment>
<dbReference type="InterPro" id="IPR039424">
    <property type="entry name" value="SBP_5"/>
</dbReference>
<dbReference type="PROSITE" id="PS51257">
    <property type="entry name" value="PROKAR_LIPOPROTEIN"/>
    <property type="match status" value="1"/>
</dbReference>
<proteinExistence type="inferred from homology"/>
<dbReference type="Gene3D" id="3.90.76.10">
    <property type="entry name" value="Dipeptide-binding Protein, Domain 1"/>
    <property type="match status" value="1"/>
</dbReference>
<evidence type="ECO:0000259" key="6">
    <source>
        <dbReference type="Pfam" id="PF00496"/>
    </source>
</evidence>
<keyword evidence="4 5" id="KW-0732">Signal</keyword>
<dbReference type="FunFam" id="3.90.76.10:FF:000001">
    <property type="entry name" value="Oligopeptide ABC transporter substrate-binding protein"/>
    <property type="match status" value="1"/>
</dbReference>
<dbReference type="Pfam" id="PF00496">
    <property type="entry name" value="SBP_bac_5"/>
    <property type="match status" value="1"/>
</dbReference>
<comment type="similarity">
    <text evidence="2">Belongs to the bacterial solute-binding protein 5 family.</text>
</comment>
<dbReference type="Gene3D" id="3.40.190.10">
    <property type="entry name" value="Periplasmic binding protein-like II"/>
    <property type="match status" value="1"/>
</dbReference>
<protein>
    <submittedName>
        <fullName evidence="7">Peptide ABC transporter substrate-binding protein</fullName>
    </submittedName>
</protein>
<keyword evidence="3" id="KW-0813">Transport</keyword>
<dbReference type="GO" id="GO:0015833">
    <property type="term" value="P:peptide transport"/>
    <property type="evidence" value="ECO:0007669"/>
    <property type="project" value="TreeGrafter"/>
</dbReference>
<dbReference type="EMBL" id="DSVL01000364">
    <property type="protein sequence ID" value="HFH30170.1"/>
    <property type="molecule type" value="Genomic_DNA"/>
</dbReference>
<dbReference type="GO" id="GO:0043190">
    <property type="term" value="C:ATP-binding cassette (ABC) transporter complex"/>
    <property type="evidence" value="ECO:0007669"/>
    <property type="project" value="InterPro"/>
</dbReference>
<reference evidence="7" key="1">
    <citation type="journal article" date="2020" name="mSystems">
        <title>Genome- and Community-Level Interaction Insights into Carbon Utilization and Element Cycling Functions of Hydrothermarchaeota in Hydrothermal Sediment.</title>
        <authorList>
            <person name="Zhou Z."/>
            <person name="Liu Y."/>
            <person name="Xu W."/>
            <person name="Pan J."/>
            <person name="Luo Z.H."/>
            <person name="Li M."/>
        </authorList>
    </citation>
    <scope>NUCLEOTIDE SEQUENCE [LARGE SCALE GENOMIC DNA]</scope>
    <source>
        <strain evidence="7">SpSt-503</strain>
    </source>
</reference>
<feature type="signal peptide" evidence="5">
    <location>
        <begin position="1"/>
        <end position="21"/>
    </location>
</feature>
<dbReference type="AlphaFoldDB" id="A0A7C3EDZ5"/>
<dbReference type="InterPro" id="IPR000914">
    <property type="entry name" value="SBP_5_dom"/>
</dbReference>
<dbReference type="Gene3D" id="3.10.105.10">
    <property type="entry name" value="Dipeptide-binding Protein, Domain 3"/>
    <property type="match status" value="1"/>
</dbReference>
<evidence type="ECO:0000256" key="5">
    <source>
        <dbReference type="SAM" id="SignalP"/>
    </source>
</evidence>
<accession>A0A7C3EDZ5</accession>
<feature type="chain" id="PRO_5028473700" evidence="5">
    <location>
        <begin position="22"/>
        <end position="528"/>
    </location>
</feature>
<dbReference type="GO" id="GO:0030288">
    <property type="term" value="C:outer membrane-bounded periplasmic space"/>
    <property type="evidence" value="ECO:0007669"/>
    <property type="project" value="UniProtKB-ARBA"/>
</dbReference>
<evidence type="ECO:0000256" key="3">
    <source>
        <dbReference type="ARBA" id="ARBA00022448"/>
    </source>
</evidence>
<evidence type="ECO:0000313" key="7">
    <source>
        <dbReference type="EMBL" id="HFH30170.1"/>
    </source>
</evidence>
<dbReference type="PIRSF" id="PIRSF002741">
    <property type="entry name" value="MppA"/>
    <property type="match status" value="1"/>
</dbReference>
<dbReference type="PANTHER" id="PTHR30290:SF10">
    <property type="entry name" value="PERIPLASMIC OLIGOPEPTIDE-BINDING PROTEIN-RELATED"/>
    <property type="match status" value="1"/>
</dbReference>
<organism evidence="7">
    <name type="scientific">Gracilinema caldarium</name>
    <dbReference type="NCBI Taxonomy" id="215591"/>
    <lineage>
        <taxon>Bacteria</taxon>
        <taxon>Pseudomonadati</taxon>
        <taxon>Spirochaetota</taxon>
        <taxon>Spirochaetia</taxon>
        <taxon>Spirochaetales</taxon>
        <taxon>Breznakiellaceae</taxon>
        <taxon>Gracilinema</taxon>
    </lineage>
</organism>
<evidence type="ECO:0000256" key="2">
    <source>
        <dbReference type="ARBA" id="ARBA00005695"/>
    </source>
</evidence>
<dbReference type="CDD" id="cd08504">
    <property type="entry name" value="PBP2_OppA"/>
    <property type="match status" value="1"/>
</dbReference>